<reference evidence="1" key="1">
    <citation type="submission" date="2023-03" db="EMBL/GenBank/DDBJ databases">
        <title>Massive genome expansion in bonnet fungi (Mycena s.s.) driven by repeated elements and novel gene families across ecological guilds.</title>
        <authorList>
            <consortium name="Lawrence Berkeley National Laboratory"/>
            <person name="Harder C.B."/>
            <person name="Miyauchi S."/>
            <person name="Viragh M."/>
            <person name="Kuo A."/>
            <person name="Thoen E."/>
            <person name="Andreopoulos B."/>
            <person name="Lu D."/>
            <person name="Skrede I."/>
            <person name="Drula E."/>
            <person name="Henrissat B."/>
            <person name="Morin E."/>
            <person name="Kohler A."/>
            <person name="Barry K."/>
            <person name="LaButti K."/>
            <person name="Morin E."/>
            <person name="Salamov A."/>
            <person name="Lipzen A."/>
            <person name="Mereny Z."/>
            <person name="Hegedus B."/>
            <person name="Baldrian P."/>
            <person name="Stursova M."/>
            <person name="Weitz H."/>
            <person name="Taylor A."/>
            <person name="Grigoriev I.V."/>
            <person name="Nagy L.G."/>
            <person name="Martin F."/>
            <person name="Kauserud H."/>
        </authorList>
    </citation>
    <scope>NUCLEOTIDE SEQUENCE</scope>
    <source>
        <strain evidence="1">CBHHK067</strain>
    </source>
</reference>
<accession>A0AAD7DMY0</accession>
<dbReference type="AlphaFoldDB" id="A0AAD7DMY0"/>
<evidence type="ECO:0000313" key="1">
    <source>
        <dbReference type="EMBL" id="KAJ7695222.1"/>
    </source>
</evidence>
<evidence type="ECO:0000313" key="2">
    <source>
        <dbReference type="Proteomes" id="UP001221757"/>
    </source>
</evidence>
<gene>
    <name evidence="1" type="ORF">B0H17DRAFT_1198911</name>
</gene>
<name>A0AAD7DMY0_MYCRO</name>
<dbReference type="Proteomes" id="UP001221757">
    <property type="component" value="Unassembled WGS sequence"/>
</dbReference>
<sequence length="302" mass="33010">MSNWNWRVPGVNVHTPATRIPISTTPASWSSLTFDPLSAFDLRRHLGAHTDEFDASDIAFLAAGASDNNQHDVDPSQFFPEFDNLRNVTPMGPPGNVEHKLFTELARKTMWDLATKGDHATGSTTLILHVDGTTVPGAPLMPEFLKAHVYLPPSLIKENPGSHATITTIAQLFIENIGVLTATAWTRRAYARSWPLSQGNGLVPAAPSTAHLPLIPSPIFGSSYYLFRGHPIGFTLALALVTSTLPPAPVYDINKIDQITVLEGEVSSLKMDLCSAQQQVEILHSVVSDYELWEERSKAQVL</sequence>
<keyword evidence="2" id="KW-1185">Reference proteome</keyword>
<dbReference type="EMBL" id="JARKIE010000039">
    <property type="protein sequence ID" value="KAJ7695222.1"/>
    <property type="molecule type" value="Genomic_DNA"/>
</dbReference>
<protein>
    <submittedName>
        <fullName evidence="1">Uncharacterized protein</fullName>
    </submittedName>
</protein>
<organism evidence="1 2">
    <name type="scientific">Mycena rosella</name>
    <name type="common">Pink bonnet</name>
    <name type="synonym">Agaricus rosellus</name>
    <dbReference type="NCBI Taxonomy" id="1033263"/>
    <lineage>
        <taxon>Eukaryota</taxon>
        <taxon>Fungi</taxon>
        <taxon>Dikarya</taxon>
        <taxon>Basidiomycota</taxon>
        <taxon>Agaricomycotina</taxon>
        <taxon>Agaricomycetes</taxon>
        <taxon>Agaricomycetidae</taxon>
        <taxon>Agaricales</taxon>
        <taxon>Marasmiineae</taxon>
        <taxon>Mycenaceae</taxon>
        <taxon>Mycena</taxon>
    </lineage>
</organism>
<comment type="caution">
    <text evidence="1">The sequence shown here is derived from an EMBL/GenBank/DDBJ whole genome shotgun (WGS) entry which is preliminary data.</text>
</comment>
<proteinExistence type="predicted"/>